<feature type="transmembrane region" description="Helical" evidence="1">
    <location>
        <begin position="219"/>
        <end position="236"/>
    </location>
</feature>
<name>A0A7Z8D082_CARDV</name>
<accession>A0A7Z8D082</accession>
<dbReference type="Pfam" id="PF05857">
    <property type="entry name" value="TraX"/>
    <property type="match status" value="1"/>
</dbReference>
<gene>
    <name evidence="2" type="ORF">CKN69_04460</name>
</gene>
<feature type="transmembrane region" description="Helical" evidence="1">
    <location>
        <begin position="161"/>
        <end position="181"/>
    </location>
</feature>
<comment type="caution">
    <text evidence="2">The sequence shown here is derived from an EMBL/GenBank/DDBJ whole genome shotgun (WGS) entry which is preliminary data.</text>
</comment>
<protein>
    <submittedName>
        <fullName evidence="2">Conjugal transfer protein TraX</fullName>
    </submittedName>
</protein>
<feature type="transmembrane region" description="Helical" evidence="1">
    <location>
        <begin position="87"/>
        <end position="108"/>
    </location>
</feature>
<dbReference type="InterPro" id="IPR008875">
    <property type="entry name" value="TraX"/>
</dbReference>
<dbReference type="EMBL" id="NRPP01000007">
    <property type="protein sequence ID" value="TFJ28792.1"/>
    <property type="molecule type" value="Genomic_DNA"/>
</dbReference>
<keyword evidence="1" id="KW-0812">Transmembrane</keyword>
<evidence type="ECO:0000256" key="1">
    <source>
        <dbReference type="SAM" id="Phobius"/>
    </source>
</evidence>
<feature type="transmembrane region" description="Helical" evidence="1">
    <location>
        <begin position="188"/>
        <end position="207"/>
    </location>
</feature>
<reference evidence="2 3" key="1">
    <citation type="journal article" date="2018" name="Int. J. Food Microbiol.">
        <title>Growth of Carnobacterium spp. isolated from chilled vacuum-packaged meat under relevant acidic conditions.</title>
        <authorList>
            <person name="Zhang P."/>
            <person name="Badoni M."/>
            <person name="Ganzle M."/>
            <person name="Yang X."/>
        </authorList>
    </citation>
    <scope>NUCLEOTIDE SEQUENCE [LARGE SCALE GENOMIC DNA]</scope>
    <source>
        <strain evidence="2 3">B2</strain>
    </source>
</reference>
<feature type="transmembrane region" description="Helical" evidence="1">
    <location>
        <begin position="29"/>
        <end position="47"/>
    </location>
</feature>
<keyword evidence="1" id="KW-0472">Membrane</keyword>
<sequence>MSGTTLKFIMAILMVLDHIGYFVPPEVGGIFHVLTRCVGVFFCYMAVEGFHYTRNRKSYLLRLTGMAIFMEIGNRVINWLIHDPAIAVHNNIFLTLAAGIAMIYLISLVTKQSSGLKKSFLILASIFVFGLGITFTEGGIVELPFMLITYLCRNKPKVRNILYLVMSVVLFSMSFVSYPTLSETLSMLAYNSDFMFITVLPFIYLYNGKRGMNNVFSKYFFYFFYPIHLWLIAVLSENLL</sequence>
<proteinExistence type="predicted"/>
<organism evidence="2 3">
    <name type="scientific">Carnobacterium divergens</name>
    <name type="common">Lactobacillus divergens</name>
    <dbReference type="NCBI Taxonomy" id="2748"/>
    <lineage>
        <taxon>Bacteria</taxon>
        <taxon>Bacillati</taxon>
        <taxon>Bacillota</taxon>
        <taxon>Bacilli</taxon>
        <taxon>Lactobacillales</taxon>
        <taxon>Carnobacteriaceae</taxon>
        <taxon>Carnobacterium</taxon>
    </lineage>
</organism>
<keyword evidence="1" id="KW-1133">Transmembrane helix</keyword>
<evidence type="ECO:0000313" key="3">
    <source>
        <dbReference type="Proteomes" id="UP000297938"/>
    </source>
</evidence>
<feature type="transmembrane region" description="Helical" evidence="1">
    <location>
        <begin position="120"/>
        <end position="141"/>
    </location>
</feature>
<dbReference type="Proteomes" id="UP000297938">
    <property type="component" value="Unassembled WGS sequence"/>
</dbReference>
<dbReference type="AlphaFoldDB" id="A0A7Z8D082"/>
<dbReference type="RefSeq" id="WP_135025807.1">
    <property type="nucleotide sequence ID" value="NZ_JBFUWK010000004.1"/>
</dbReference>
<evidence type="ECO:0000313" key="2">
    <source>
        <dbReference type="EMBL" id="TFJ28792.1"/>
    </source>
</evidence>